<sequence length="93" mass="10742">MSKIILQGHIVVPDVDLAKVQEALITHQMLTRQESGCLIFDVTKDSINSNKFNVYEEFTDQQAFDSHQLRVKNSNWGKVTINLQRHYQISHCV</sequence>
<dbReference type="RefSeq" id="WP_011043272.1">
    <property type="nucleotide sequence ID" value="NC_003910.7"/>
</dbReference>
<dbReference type="Gene3D" id="3.30.70.100">
    <property type="match status" value="1"/>
</dbReference>
<dbReference type="AlphaFoldDB" id="Q481U0"/>
<accession>Q481U0</accession>
<protein>
    <recommendedName>
        <fullName evidence="1">ABM domain-containing protein</fullName>
    </recommendedName>
</protein>
<dbReference type="SUPFAM" id="SSF54909">
    <property type="entry name" value="Dimeric alpha+beta barrel"/>
    <property type="match status" value="1"/>
</dbReference>
<dbReference type="KEGG" id="cps:CPS_2462"/>
<proteinExistence type="predicted"/>
<dbReference type="InterPro" id="IPR007138">
    <property type="entry name" value="ABM_dom"/>
</dbReference>
<dbReference type="InterPro" id="IPR011008">
    <property type="entry name" value="Dimeric_a/b-barrel"/>
</dbReference>
<dbReference type="STRING" id="167879.CPS_2462"/>
<dbReference type="HOGENOM" id="CLU_131496_13_2_6"/>
<dbReference type="EMBL" id="CP000083">
    <property type="protein sequence ID" value="AAZ26251.1"/>
    <property type="molecule type" value="Genomic_DNA"/>
</dbReference>
<organism evidence="2 3">
    <name type="scientific">Colwellia psychrerythraea (strain 34H / ATCC BAA-681)</name>
    <name type="common">Vibrio psychroerythus</name>
    <dbReference type="NCBI Taxonomy" id="167879"/>
    <lineage>
        <taxon>Bacteria</taxon>
        <taxon>Pseudomonadati</taxon>
        <taxon>Pseudomonadota</taxon>
        <taxon>Gammaproteobacteria</taxon>
        <taxon>Alteromonadales</taxon>
        <taxon>Colwelliaceae</taxon>
        <taxon>Colwellia</taxon>
    </lineage>
</organism>
<dbReference type="Pfam" id="PF03992">
    <property type="entry name" value="ABM"/>
    <property type="match status" value="1"/>
</dbReference>
<reference evidence="2" key="1">
    <citation type="journal article" date="2005" name="Proc. Natl. Acad. Sci. U.S.A.">
        <title>The psychrophilic lifestyle as revealed by the genome sequence of Colwellia psychrerythraea 34H through genomic and proteomic analyses.</title>
        <authorList>
            <person name="Methe B.A."/>
            <person name="Nelson K.E."/>
            <person name="Deming J.W."/>
            <person name="Momen B."/>
            <person name="Melamud E."/>
            <person name="Zhang X."/>
            <person name="Moult J."/>
            <person name="Madupu R."/>
            <person name="Nelson W.C."/>
            <person name="Dodson R.J."/>
            <person name="Brinkac L.M."/>
            <person name="Daugherty S.C."/>
            <person name="Durkin A.S."/>
            <person name="DeBoy R.T."/>
            <person name="Kolonay J.F."/>
            <person name="Sullivan S.A."/>
            <person name="Zhou L."/>
            <person name="Davidsen T.M."/>
            <person name="Wu M."/>
            <person name="Huston A.L."/>
            <person name="Lewis M."/>
            <person name="Weaver B."/>
            <person name="Weidman J.F."/>
            <person name="Khouri H."/>
            <person name="Utterback T.R."/>
            <person name="Feldblyum T.V."/>
            <person name="Fraser C.M."/>
        </authorList>
    </citation>
    <scope>NUCLEOTIDE SEQUENCE [LARGE SCALE GENOMIC DNA]</scope>
    <source>
        <strain evidence="2">34H</strain>
    </source>
</reference>
<dbReference type="Proteomes" id="UP000000547">
    <property type="component" value="Chromosome"/>
</dbReference>
<gene>
    <name evidence="2" type="ordered locus">CPS_2462</name>
</gene>
<evidence type="ECO:0000313" key="3">
    <source>
        <dbReference type="Proteomes" id="UP000000547"/>
    </source>
</evidence>
<name>Q481U0_COLP3</name>
<feature type="domain" description="ABM" evidence="1">
    <location>
        <begin position="19"/>
        <end position="68"/>
    </location>
</feature>
<evidence type="ECO:0000313" key="2">
    <source>
        <dbReference type="EMBL" id="AAZ26251.1"/>
    </source>
</evidence>
<evidence type="ECO:0000259" key="1">
    <source>
        <dbReference type="Pfam" id="PF03992"/>
    </source>
</evidence>